<dbReference type="AlphaFoldDB" id="A0A174VA89"/>
<dbReference type="Gene3D" id="1.10.287.1490">
    <property type="match status" value="1"/>
</dbReference>
<reference evidence="3 4" key="1">
    <citation type="submission" date="2015-09" db="EMBL/GenBank/DDBJ databases">
        <authorList>
            <consortium name="Pathogen Informatics"/>
        </authorList>
    </citation>
    <scope>NUCLEOTIDE SEQUENCE [LARGE SCALE GENOMIC DNA]</scope>
    <source>
        <strain evidence="3 4">2789STDY5834956</strain>
    </source>
</reference>
<accession>A0A174VA89</accession>
<feature type="coiled-coil region" evidence="1">
    <location>
        <begin position="85"/>
        <end position="156"/>
    </location>
</feature>
<feature type="transmembrane region" description="Helical" evidence="2">
    <location>
        <begin position="186"/>
        <end position="203"/>
    </location>
</feature>
<dbReference type="RefSeq" id="WP_055208617.1">
    <property type="nucleotide sequence ID" value="NZ_CZBO01000007.1"/>
</dbReference>
<organism evidence="3 4">
    <name type="scientific">Clostridium baratii</name>
    <dbReference type="NCBI Taxonomy" id="1561"/>
    <lineage>
        <taxon>Bacteria</taxon>
        <taxon>Bacillati</taxon>
        <taxon>Bacillota</taxon>
        <taxon>Clostridia</taxon>
        <taxon>Eubacteriales</taxon>
        <taxon>Clostridiaceae</taxon>
        <taxon>Clostridium</taxon>
    </lineage>
</organism>
<evidence type="ECO:0000256" key="2">
    <source>
        <dbReference type="SAM" id="Phobius"/>
    </source>
</evidence>
<dbReference type="Pfam" id="PF12679">
    <property type="entry name" value="ABC2_membrane_2"/>
    <property type="match status" value="1"/>
</dbReference>
<dbReference type="Proteomes" id="UP000095563">
    <property type="component" value="Unassembled WGS sequence"/>
</dbReference>
<feature type="transmembrane region" description="Helical" evidence="2">
    <location>
        <begin position="336"/>
        <end position="354"/>
    </location>
</feature>
<dbReference type="PANTHER" id="PTHR37305:SF1">
    <property type="entry name" value="MEMBRANE PROTEIN"/>
    <property type="match status" value="1"/>
</dbReference>
<keyword evidence="1" id="KW-0175">Coiled coil</keyword>
<name>A0A174VA89_9CLOT</name>
<keyword evidence="2" id="KW-0472">Membrane</keyword>
<evidence type="ECO:0000313" key="4">
    <source>
        <dbReference type="Proteomes" id="UP000095563"/>
    </source>
</evidence>
<dbReference type="PANTHER" id="PTHR37305">
    <property type="entry name" value="INTEGRAL MEMBRANE PROTEIN-RELATED"/>
    <property type="match status" value="1"/>
</dbReference>
<feature type="transmembrane region" description="Helical" evidence="2">
    <location>
        <begin position="234"/>
        <end position="259"/>
    </location>
</feature>
<keyword evidence="2" id="KW-1133">Transmembrane helix</keyword>
<feature type="transmembrane region" description="Helical" evidence="2">
    <location>
        <begin position="390"/>
        <end position="414"/>
    </location>
</feature>
<proteinExistence type="predicted"/>
<gene>
    <name evidence="3" type="ORF">ERS852568_02665</name>
</gene>
<dbReference type="GO" id="GO:0140359">
    <property type="term" value="F:ABC-type transporter activity"/>
    <property type="evidence" value="ECO:0007669"/>
    <property type="project" value="InterPro"/>
</dbReference>
<feature type="transmembrane region" description="Helical" evidence="2">
    <location>
        <begin position="20"/>
        <end position="39"/>
    </location>
</feature>
<feature type="transmembrane region" description="Helical" evidence="2">
    <location>
        <begin position="310"/>
        <end position="330"/>
    </location>
</feature>
<dbReference type="EMBL" id="CZBO01000007">
    <property type="protein sequence ID" value="CUQ28955.1"/>
    <property type="molecule type" value="Genomic_DNA"/>
</dbReference>
<keyword evidence="2" id="KW-0812">Transmembrane</keyword>
<evidence type="ECO:0000313" key="3">
    <source>
        <dbReference type="EMBL" id="CUQ28955.1"/>
    </source>
</evidence>
<protein>
    <submittedName>
        <fullName evidence="3">ABC transporter permease</fullName>
    </submittedName>
</protein>
<sequence length="421" mass="46827">MLFTLVKNELIKISRRSKTWIVFGLFTAAIIGFICMGKVSANQMEHWNSPQGRIENMNHEIGWIKEEINRSESQIENGKLDKETTNNIKEQINYSKQRIKELEGQIKIQEKKIESPETVDWREEIKGEITDLKAQIKEAEANKSNENKDVIKSLEEQISQKQYYLDNNIEPVDGWEFFPSNLANQIMMILGMGILVAGIAVFMSDIVSGECTPATVKFLLVQPVSRAKVLLSKFIAIVLTVVSMICGVELAAFGIVGAFTGFDAAKMPITLGQKYIINQEVLIKEGFKQLDLVAGSGYQTTMGDLVLKGFLLQILFIIACCAFIFMISSLFKSSMITMAVSVIISVAAVMLPSASSKIAEYAHLSFLSYGNTPSVLAGDIAFLYHNNVNFSLQLGIGLMIGTIIISYIIAHFVFTKRDMLA</sequence>
<evidence type="ECO:0000256" key="1">
    <source>
        <dbReference type="SAM" id="Coils"/>
    </source>
</evidence>
<dbReference type="GO" id="GO:0005886">
    <property type="term" value="C:plasma membrane"/>
    <property type="evidence" value="ECO:0007669"/>
    <property type="project" value="UniProtKB-SubCell"/>
</dbReference>